<reference evidence="1" key="1">
    <citation type="submission" date="2014-11" db="EMBL/GenBank/DDBJ databases">
        <authorList>
            <person name="Amaro Gonzalez C."/>
        </authorList>
    </citation>
    <scope>NUCLEOTIDE SEQUENCE</scope>
</reference>
<organism evidence="1">
    <name type="scientific">Anguilla anguilla</name>
    <name type="common">European freshwater eel</name>
    <name type="synonym">Muraena anguilla</name>
    <dbReference type="NCBI Taxonomy" id="7936"/>
    <lineage>
        <taxon>Eukaryota</taxon>
        <taxon>Metazoa</taxon>
        <taxon>Chordata</taxon>
        <taxon>Craniata</taxon>
        <taxon>Vertebrata</taxon>
        <taxon>Euteleostomi</taxon>
        <taxon>Actinopterygii</taxon>
        <taxon>Neopterygii</taxon>
        <taxon>Teleostei</taxon>
        <taxon>Anguilliformes</taxon>
        <taxon>Anguillidae</taxon>
        <taxon>Anguilla</taxon>
    </lineage>
</organism>
<reference evidence="1" key="2">
    <citation type="journal article" date="2015" name="Fish Shellfish Immunol.">
        <title>Early steps in the European eel (Anguilla anguilla)-Vibrio vulnificus interaction in the gills: Role of the RtxA13 toxin.</title>
        <authorList>
            <person name="Callol A."/>
            <person name="Pajuelo D."/>
            <person name="Ebbesson L."/>
            <person name="Teles M."/>
            <person name="MacKenzie S."/>
            <person name="Amaro C."/>
        </authorList>
    </citation>
    <scope>NUCLEOTIDE SEQUENCE</scope>
</reference>
<accession>A0A0E9PMW9</accession>
<dbReference type="AlphaFoldDB" id="A0A0E9PMW9"/>
<sequence length="52" mass="5724">MARIHCRHTRPVVSGFPELGDGHHRVAAALPVEEFARYVCSPAAKRKQSPAD</sequence>
<protein>
    <submittedName>
        <fullName evidence="1">Uncharacterized protein</fullName>
    </submittedName>
</protein>
<proteinExistence type="predicted"/>
<evidence type="ECO:0000313" key="1">
    <source>
        <dbReference type="EMBL" id="JAH05976.1"/>
    </source>
</evidence>
<name>A0A0E9PMW9_ANGAN</name>
<dbReference type="EMBL" id="GBXM01102601">
    <property type="protein sequence ID" value="JAH05976.1"/>
    <property type="molecule type" value="Transcribed_RNA"/>
</dbReference>